<dbReference type="Proteomes" id="UP000541610">
    <property type="component" value="Unassembled WGS sequence"/>
</dbReference>
<feature type="region of interest" description="Disordered" evidence="1">
    <location>
        <begin position="381"/>
        <end position="414"/>
    </location>
</feature>
<evidence type="ECO:0000313" key="2">
    <source>
        <dbReference type="EMBL" id="KAF4695855.1"/>
    </source>
</evidence>
<accession>A0A7J6PI97</accession>
<feature type="compositionally biased region" description="Basic residues" evidence="1">
    <location>
        <begin position="404"/>
        <end position="414"/>
    </location>
</feature>
<reference evidence="2 3" key="1">
    <citation type="submission" date="2020-04" db="EMBL/GenBank/DDBJ databases">
        <title>Perkinsus olseni comparative genomics.</title>
        <authorList>
            <person name="Bogema D.R."/>
        </authorList>
    </citation>
    <scope>NUCLEOTIDE SEQUENCE [LARGE SCALE GENOMIC DNA]</scope>
    <source>
        <strain evidence="2">00978-12</strain>
    </source>
</reference>
<feature type="compositionally biased region" description="Basic and acidic residues" evidence="1">
    <location>
        <begin position="306"/>
        <end position="319"/>
    </location>
</feature>
<comment type="caution">
    <text evidence="2">The sequence shown here is derived from an EMBL/GenBank/DDBJ whole genome shotgun (WGS) entry which is preliminary data.</text>
</comment>
<dbReference type="AlphaFoldDB" id="A0A7J6PI97"/>
<gene>
    <name evidence="2" type="ORF">FOZ60_003024</name>
</gene>
<name>A0A7J6PI97_PEROL</name>
<evidence type="ECO:0000256" key="1">
    <source>
        <dbReference type="SAM" id="MobiDB-lite"/>
    </source>
</evidence>
<protein>
    <submittedName>
        <fullName evidence="2">Uncharacterized protein</fullName>
    </submittedName>
</protein>
<sequence length="414" mass="45033">MPNYNPGLQGRCLAWALVHTEAHSVVGKVYMKSIYDIGMDLLLVTEPRTGTHESYCELVCHAVVQEILSTDDLAGRLREFVEKVDAQVTVNEDYTVESMCNEGHGDYELPQSHSVVVEKVKGVLRYILQLTRSYLKIICTVHDRMQNIARGLGEVLELSARTCDAVLGALVYGSAKSVALERWVVNPGGEGMMIHLLLSHEVKEAEIGGLRRALLDVTESFPELPVGYHAVLVLDSAESRLKAATTKTANPVKKLNLGSLNNDGESTVPATARDIHPVIPSATPREAGELVVENVSLNEPRGPGSDGHRSREEAHHCEEGSPAARRQPSAEAFEFPLEELEAQTRPDLDGHSVRLRGSFVSQQAYGRDDTAGTTLGASVVPVVPEATKEPSSHSQRAAASGSIRRGKYKKPHDS</sequence>
<organism evidence="2 3">
    <name type="scientific">Perkinsus olseni</name>
    <name type="common">Perkinsus atlanticus</name>
    <dbReference type="NCBI Taxonomy" id="32597"/>
    <lineage>
        <taxon>Eukaryota</taxon>
        <taxon>Sar</taxon>
        <taxon>Alveolata</taxon>
        <taxon>Perkinsozoa</taxon>
        <taxon>Perkinsea</taxon>
        <taxon>Perkinsida</taxon>
        <taxon>Perkinsidae</taxon>
        <taxon>Perkinsus</taxon>
    </lineage>
</organism>
<evidence type="ECO:0000313" key="3">
    <source>
        <dbReference type="Proteomes" id="UP000541610"/>
    </source>
</evidence>
<feature type="region of interest" description="Disordered" evidence="1">
    <location>
        <begin position="297"/>
        <end position="328"/>
    </location>
</feature>
<dbReference type="EMBL" id="JABANP010000016">
    <property type="protein sequence ID" value="KAF4695855.1"/>
    <property type="molecule type" value="Genomic_DNA"/>
</dbReference>
<proteinExistence type="predicted"/>